<keyword evidence="3" id="KW-1185">Reference proteome</keyword>
<evidence type="ECO:0000313" key="2">
    <source>
        <dbReference type="EMBL" id="MFC7070168.1"/>
    </source>
</evidence>
<dbReference type="EMBL" id="JBHTAH010000008">
    <property type="protein sequence ID" value="MFC7070168.1"/>
    <property type="molecule type" value="Genomic_DNA"/>
</dbReference>
<organism evidence="2 3">
    <name type="scientific">Halobaculum lipolyticum</name>
    <dbReference type="NCBI Taxonomy" id="3032001"/>
    <lineage>
        <taxon>Archaea</taxon>
        <taxon>Methanobacteriati</taxon>
        <taxon>Methanobacteriota</taxon>
        <taxon>Stenosarchaea group</taxon>
        <taxon>Halobacteria</taxon>
        <taxon>Halobacteriales</taxon>
        <taxon>Haloferacaceae</taxon>
        <taxon>Halobaculum</taxon>
    </lineage>
</organism>
<dbReference type="Proteomes" id="UP001596461">
    <property type="component" value="Unassembled WGS sequence"/>
</dbReference>
<dbReference type="InterPro" id="IPR016181">
    <property type="entry name" value="Acyl_CoA_acyltransferase"/>
</dbReference>
<dbReference type="RefSeq" id="WP_284032996.1">
    <property type="nucleotide sequence ID" value="NZ_CP126154.1"/>
</dbReference>
<feature type="compositionally biased region" description="Basic and acidic residues" evidence="1">
    <location>
        <begin position="130"/>
        <end position="143"/>
    </location>
</feature>
<dbReference type="GeneID" id="81124905"/>
<evidence type="ECO:0000256" key="1">
    <source>
        <dbReference type="SAM" id="MobiDB-lite"/>
    </source>
</evidence>
<protein>
    <recommendedName>
        <fullName evidence="4">N-acetyltransferase domain-containing protein</fullName>
    </recommendedName>
</protein>
<gene>
    <name evidence="2" type="ORF">ACFQL9_10995</name>
</gene>
<dbReference type="AlphaFoldDB" id="A0ABD5WB50"/>
<name>A0ABD5WB50_9EURY</name>
<comment type="caution">
    <text evidence="2">The sequence shown here is derived from an EMBL/GenBank/DDBJ whole genome shotgun (WGS) entry which is preliminary data.</text>
</comment>
<dbReference type="SUPFAM" id="SSF55729">
    <property type="entry name" value="Acyl-CoA N-acyltransferases (Nat)"/>
    <property type="match status" value="1"/>
</dbReference>
<proteinExistence type="predicted"/>
<sequence>MHVRDAVEADAEALAAIADAPADAMRGLVHDRTVRVAVEEEAAATDPNEDLDADPDDLLGFVSFDVRGDTVHVTQFGGTREAAERLLAEPLRFAASEAFAVELLVVEGEEDLRGAAESAGFVESGSGPRFEGKTTTRYRVEEA</sequence>
<evidence type="ECO:0000313" key="3">
    <source>
        <dbReference type="Proteomes" id="UP001596461"/>
    </source>
</evidence>
<accession>A0ABD5WB50</accession>
<reference evidence="2 3" key="1">
    <citation type="journal article" date="2019" name="Int. J. Syst. Evol. Microbiol.">
        <title>The Global Catalogue of Microorganisms (GCM) 10K type strain sequencing project: providing services to taxonomists for standard genome sequencing and annotation.</title>
        <authorList>
            <consortium name="The Broad Institute Genomics Platform"/>
            <consortium name="The Broad Institute Genome Sequencing Center for Infectious Disease"/>
            <person name="Wu L."/>
            <person name="Ma J."/>
        </authorList>
    </citation>
    <scope>NUCLEOTIDE SEQUENCE [LARGE SCALE GENOMIC DNA]</scope>
    <source>
        <strain evidence="2 3">DT31</strain>
    </source>
</reference>
<feature type="region of interest" description="Disordered" evidence="1">
    <location>
        <begin position="117"/>
        <end position="143"/>
    </location>
</feature>
<evidence type="ECO:0008006" key="4">
    <source>
        <dbReference type="Google" id="ProtNLM"/>
    </source>
</evidence>